<name>A0A918RGZ7_9SPHN</name>
<gene>
    <name evidence="1" type="ORF">GCM10011617_17890</name>
</gene>
<proteinExistence type="predicted"/>
<keyword evidence="2" id="KW-1185">Reference proteome</keyword>
<accession>A0A918RGZ7</accession>
<dbReference type="Proteomes" id="UP000634139">
    <property type="component" value="Unassembled WGS sequence"/>
</dbReference>
<evidence type="ECO:0000313" key="1">
    <source>
        <dbReference type="EMBL" id="GGZ97627.1"/>
    </source>
</evidence>
<reference evidence="1" key="1">
    <citation type="journal article" date="2014" name="Int. J. Syst. Evol. Microbiol.">
        <title>Complete genome sequence of Corynebacterium casei LMG S-19264T (=DSM 44701T), isolated from a smear-ripened cheese.</title>
        <authorList>
            <consortium name="US DOE Joint Genome Institute (JGI-PGF)"/>
            <person name="Walter F."/>
            <person name="Albersmeier A."/>
            <person name="Kalinowski J."/>
            <person name="Ruckert C."/>
        </authorList>
    </citation>
    <scope>NUCLEOTIDE SEQUENCE</scope>
    <source>
        <strain evidence="1">KCTC 32422</strain>
    </source>
</reference>
<protein>
    <submittedName>
        <fullName evidence="1">Uncharacterized protein</fullName>
    </submittedName>
</protein>
<comment type="caution">
    <text evidence="1">The sequence shown here is derived from an EMBL/GenBank/DDBJ whole genome shotgun (WGS) entry which is preliminary data.</text>
</comment>
<reference evidence="1" key="2">
    <citation type="submission" date="2020-09" db="EMBL/GenBank/DDBJ databases">
        <authorList>
            <person name="Sun Q."/>
            <person name="Kim S."/>
        </authorList>
    </citation>
    <scope>NUCLEOTIDE SEQUENCE</scope>
    <source>
        <strain evidence="1">KCTC 32422</strain>
    </source>
</reference>
<dbReference type="EMBL" id="BMZD01000003">
    <property type="protein sequence ID" value="GGZ97627.1"/>
    <property type="molecule type" value="Genomic_DNA"/>
</dbReference>
<evidence type="ECO:0000313" key="2">
    <source>
        <dbReference type="Proteomes" id="UP000634139"/>
    </source>
</evidence>
<organism evidence="1 2">
    <name type="scientific">Novosphingobium arvoryzae</name>
    <dbReference type="NCBI Taxonomy" id="1256514"/>
    <lineage>
        <taxon>Bacteria</taxon>
        <taxon>Pseudomonadati</taxon>
        <taxon>Pseudomonadota</taxon>
        <taxon>Alphaproteobacteria</taxon>
        <taxon>Sphingomonadales</taxon>
        <taxon>Sphingomonadaceae</taxon>
        <taxon>Novosphingobium</taxon>
    </lineage>
</organism>
<sequence length="118" mass="13326">MQRMAVDDLTPDMPPIRTPWIIDHLMDLGPSEAGAMGPVPISWASIDHWQRCSGHDLPPWTTRLLRRLSVDFVAETVRAREPDCPPPWTATSSLNRDEVSRKVTNAFRALMISKEPNP</sequence>
<dbReference type="AlphaFoldDB" id="A0A918RGZ7"/>